<keyword evidence="3 6" id="KW-0812">Transmembrane</keyword>
<feature type="transmembrane region" description="Helical" evidence="6">
    <location>
        <begin position="219"/>
        <end position="238"/>
    </location>
</feature>
<gene>
    <name evidence="7" type="ORF">E6W39_26210</name>
</gene>
<evidence type="ECO:0000256" key="1">
    <source>
        <dbReference type="ARBA" id="ARBA00004651"/>
    </source>
</evidence>
<reference evidence="7 8" key="1">
    <citation type="submission" date="2019-06" db="EMBL/GenBank/DDBJ databases">
        <title>Description of Kitasatospora acidophila sp. nov. isolated from pine grove soil, and reclassification of Streptomyces novaecaesareae to Kitasatospora novaeceasareae comb. nov.</title>
        <authorList>
            <person name="Kim M.J."/>
        </authorList>
    </citation>
    <scope>NUCLEOTIDE SEQUENCE [LARGE SCALE GENOMIC DNA]</scope>
    <source>
        <strain evidence="7 8">MMS16-CNU292</strain>
    </source>
</reference>
<evidence type="ECO:0000313" key="8">
    <source>
        <dbReference type="Proteomes" id="UP000319103"/>
    </source>
</evidence>
<organism evidence="7 8">
    <name type="scientific">Kitasatospora acidiphila</name>
    <dbReference type="NCBI Taxonomy" id="2567942"/>
    <lineage>
        <taxon>Bacteria</taxon>
        <taxon>Bacillati</taxon>
        <taxon>Actinomycetota</taxon>
        <taxon>Actinomycetes</taxon>
        <taxon>Kitasatosporales</taxon>
        <taxon>Streptomycetaceae</taxon>
        <taxon>Kitasatospora</taxon>
    </lineage>
</organism>
<feature type="transmembrane region" description="Helical" evidence="6">
    <location>
        <begin position="37"/>
        <end position="61"/>
    </location>
</feature>
<keyword evidence="2" id="KW-1003">Cell membrane</keyword>
<evidence type="ECO:0000256" key="2">
    <source>
        <dbReference type="ARBA" id="ARBA00022475"/>
    </source>
</evidence>
<proteinExistence type="predicted"/>
<dbReference type="AlphaFoldDB" id="A0A540W7U6"/>
<dbReference type="Proteomes" id="UP000319103">
    <property type="component" value="Unassembled WGS sequence"/>
</dbReference>
<accession>A0A540W7U6</accession>
<dbReference type="PANTHER" id="PTHR30213">
    <property type="entry name" value="INNER MEMBRANE PROTEIN YHJD"/>
    <property type="match status" value="1"/>
</dbReference>
<comment type="caution">
    <text evidence="7">The sequence shown here is derived from an EMBL/GenBank/DDBJ whole genome shotgun (WGS) entry which is preliminary data.</text>
</comment>
<feature type="transmembrane region" description="Helical" evidence="6">
    <location>
        <begin position="92"/>
        <end position="115"/>
    </location>
</feature>
<dbReference type="RefSeq" id="WP_141635602.1">
    <property type="nucleotide sequence ID" value="NZ_VIGB01000003.1"/>
</dbReference>
<evidence type="ECO:0000313" key="7">
    <source>
        <dbReference type="EMBL" id="TQF05090.1"/>
    </source>
</evidence>
<dbReference type="PIRSF" id="PIRSF035875">
    <property type="entry name" value="RNase_BN"/>
    <property type="match status" value="1"/>
</dbReference>
<keyword evidence="4 6" id="KW-1133">Transmembrane helix</keyword>
<sequence>MGFLSKLPVVGPVVAAVLRSRPYRVFRHFSAVGGNRLAGAVTFYGFLALFPLLTVALAVAVSTLTPSRVESLKHRIAEQVPGLANALGLDSLIANAATVGLISGLLLVASGLGWVDTMRASIRVIWQLPEDDRNVLVRRITDCVVLVGLGGVSIVSLGASAVGTRLAGRLAAALGLAGGGPGHWLLAVAGFVIAVGADLLLFLYLLAPFPGIEGQRRRDLLAAALIGAVGFEVLKVGLSSYLGYVAGRSLYGAFGVPVALLLWINFICRLLMYCVSWTAAADPELARARALARAEDAYRAAGGPAAGPPPAR</sequence>
<dbReference type="PANTHER" id="PTHR30213:SF1">
    <property type="entry name" value="INNER MEMBRANE PROTEIN YHJD"/>
    <property type="match status" value="1"/>
</dbReference>
<feature type="transmembrane region" description="Helical" evidence="6">
    <location>
        <begin position="184"/>
        <end position="207"/>
    </location>
</feature>
<dbReference type="OrthoDB" id="4127374at2"/>
<dbReference type="GO" id="GO:0005886">
    <property type="term" value="C:plasma membrane"/>
    <property type="evidence" value="ECO:0007669"/>
    <property type="project" value="UniProtKB-SubCell"/>
</dbReference>
<comment type="subcellular location">
    <subcellularLocation>
        <location evidence="1">Cell membrane</location>
        <topology evidence="1">Multi-pass membrane protein</topology>
    </subcellularLocation>
</comment>
<evidence type="ECO:0000256" key="4">
    <source>
        <dbReference type="ARBA" id="ARBA00022989"/>
    </source>
</evidence>
<dbReference type="InterPro" id="IPR017039">
    <property type="entry name" value="Virul_fac_BrkB"/>
</dbReference>
<keyword evidence="5 6" id="KW-0472">Membrane</keyword>
<keyword evidence="8" id="KW-1185">Reference proteome</keyword>
<dbReference type="EMBL" id="VIGB01000003">
    <property type="protein sequence ID" value="TQF05090.1"/>
    <property type="molecule type" value="Genomic_DNA"/>
</dbReference>
<feature type="transmembrane region" description="Helical" evidence="6">
    <location>
        <begin position="250"/>
        <end position="268"/>
    </location>
</feature>
<evidence type="ECO:0000256" key="5">
    <source>
        <dbReference type="ARBA" id="ARBA00023136"/>
    </source>
</evidence>
<evidence type="ECO:0000256" key="6">
    <source>
        <dbReference type="SAM" id="Phobius"/>
    </source>
</evidence>
<protein>
    <submittedName>
        <fullName evidence="7">YihY/virulence factor BrkB family protein</fullName>
    </submittedName>
</protein>
<evidence type="ECO:0000256" key="3">
    <source>
        <dbReference type="ARBA" id="ARBA00022692"/>
    </source>
</evidence>
<feature type="transmembrane region" description="Helical" evidence="6">
    <location>
        <begin position="143"/>
        <end position="164"/>
    </location>
</feature>
<dbReference type="Pfam" id="PF03631">
    <property type="entry name" value="Virul_fac_BrkB"/>
    <property type="match status" value="1"/>
</dbReference>
<name>A0A540W7U6_9ACTN</name>